<dbReference type="Proteomes" id="UP001441944">
    <property type="component" value="Unassembled WGS sequence"/>
</dbReference>
<feature type="signal peptide" evidence="1">
    <location>
        <begin position="1"/>
        <end position="21"/>
    </location>
</feature>
<dbReference type="PROSITE" id="PS51257">
    <property type="entry name" value="PROKAR_LIPOPROTEIN"/>
    <property type="match status" value="1"/>
</dbReference>
<feature type="chain" id="PRO_5047007957" description="Lipoprotein" evidence="1">
    <location>
        <begin position="22"/>
        <end position="166"/>
    </location>
</feature>
<name>A0ABQ0AI75_9RHOB</name>
<accession>A0ABQ0AI75</accession>
<keyword evidence="3" id="KW-1185">Reference proteome</keyword>
<dbReference type="RefSeq" id="WP_348155923.1">
    <property type="nucleotide sequence ID" value="NZ_BAABWU010000002.1"/>
</dbReference>
<organism evidence="2 3">
    <name type="scientific">Pseudophaeobacter arcticus</name>
    <dbReference type="NCBI Taxonomy" id="385492"/>
    <lineage>
        <taxon>Bacteria</taxon>
        <taxon>Pseudomonadati</taxon>
        <taxon>Pseudomonadota</taxon>
        <taxon>Alphaproteobacteria</taxon>
        <taxon>Rhodobacterales</taxon>
        <taxon>Paracoccaceae</taxon>
        <taxon>Pseudophaeobacter</taxon>
    </lineage>
</organism>
<sequence length="166" mass="17806">MFRLAVTLISALFLLSGCALDKEDELRVQLSEWVTLGDTYFFKSNGTCTAAVFHTDSPRISSLLGAARSVDTGLKMLADGQPVVFKVGDKSPNALVEAIMSRDLPHGISVLNSGLAGVNCMSELVKSIYHQAIMNPSSRMAFIPEGHGVMIVDSQAKAVIYVRSNG</sequence>
<gene>
    <name evidence="2" type="ORF">NBRC116598_10130</name>
</gene>
<evidence type="ECO:0000313" key="2">
    <source>
        <dbReference type="EMBL" id="GAA6195569.1"/>
    </source>
</evidence>
<evidence type="ECO:0008006" key="4">
    <source>
        <dbReference type="Google" id="ProtNLM"/>
    </source>
</evidence>
<comment type="caution">
    <text evidence="2">The sequence shown here is derived from an EMBL/GenBank/DDBJ whole genome shotgun (WGS) entry which is preliminary data.</text>
</comment>
<evidence type="ECO:0000313" key="3">
    <source>
        <dbReference type="Proteomes" id="UP001441944"/>
    </source>
</evidence>
<protein>
    <recommendedName>
        <fullName evidence="4">Lipoprotein</fullName>
    </recommendedName>
</protein>
<dbReference type="EMBL" id="BAABWU010000002">
    <property type="protein sequence ID" value="GAA6195569.1"/>
    <property type="molecule type" value="Genomic_DNA"/>
</dbReference>
<proteinExistence type="predicted"/>
<reference evidence="2 3" key="1">
    <citation type="submission" date="2024-04" db="EMBL/GenBank/DDBJ databases">
        <title>Draft genome sequence of Pseudophaeobacter arcticus NBRC 116598.</title>
        <authorList>
            <person name="Miyakawa T."/>
            <person name="Kusuya Y."/>
            <person name="Miura T."/>
        </authorList>
    </citation>
    <scope>NUCLEOTIDE SEQUENCE [LARGE SCALE GENOMIC DNA]</scope>
    <source>
        <strain evidence="2 3">SU-CL00105</strain>
    </source>
</reference>
<keyword evidence="1" id="KW-0732">Signal</keyword>
<evidence type="ECO:0000256" key="1">
    <source>
        <dbReference type="SAM" id="SignalP"/>
    </source>
</evidence>